<dbReference type="Gene3D" id="1.20.120.310">
    <property type="entry name" value="ERV/ALR sulfhydryl oxidase domain"/>
    <property type="match status" value="1"/>
</dbReference>
<proteinExistence type="predicted"/>
<feature type="domain" description="ERV/ALR sulfhydryl oxidase" evidence="8">
    <location>
        <begin position="16"/>
        <end position="118"/>
    </location>
</feature>
<sequence length="271" mass="29821">MGGSTDNKPLSNIPGECPTPRELGKAGWTILHSAAAVFPYNPTLPQKEAFANFLHSWSQTYACSHCGYHMRRYLEHKPPVVTDKLAVNRYLCEFHNAVNERVGKPVYDCDPMNVLRRWHPTFPDMEDQPTIEEQAESLKLRENSKEKVGTGDRWSQGSPGKLASGSAEQSTAAAPQWATTASAPSRPDIGLAAAGWGKEISDRSQRLESAGSSTRGDNTSTWWWRRGDSKTSPTVLSDSKGVSDMEASVTSVLSKLKACMVYCPDEEKKTT</sequence>
<dbReference type="GO" id="GO:0016971">
    <property type="term" value="F:flavin-dependent sulfhydryl oxidase activity"/>
    <property type="evidence" value="ECO:0007669"/>
    <property type="project" value="InterPro"/>
</dbReference>
<dbReference type="EMBL" id="HE575322">
    <property type="protein sequence ID" value="CCC92809.1"/>
    <property type="molecule type" value="Genomic_DNA"/>
</dbReference>
<evidence type="ECO:0000256" key="7">
    <source>
        <dbReference type="SAM" id="MobiDB-lite"/>
    </source>
</evidence>
<keyword evidence="2 6" id="KW-0285">Flavoprotein</keyword>
<accession>G0UTU5</accession>
<dbReference type="EC" id="1.8.3.2" evidence="6"/>
<evidence type="ECO:0000256" key="5">
    <source>
        <dbReference type="ARBA" id="ARBA00023157"/>
    </source>
</evidence>
<keyword evidence="4 6" id="KW-0560">Oxidoreductase</keyword>
<keyword evidence="3 6" id="KW-0274">FAD</keyword>
<feature type="compositionally biased region" description="Basic and acidic residues" evidence="7">
    <location>
        <begin position="138"/>
        <end position="150"/>
    </location>
</feature>
<evidence type="ECO:0000256" key="3">
    <source>
        <dbReference type="ARBA" id="ARBA00022827"/>
    </source>
</evidence>
<comment type="cofactor">
    <cofactor evidence="1 6">
        <name>FAD</name>
        <dbReference type="ChEBI" id="CHEBI:57692"/>
    </cofactor>
</comment>
<dbReference type="PANTHER" id="PTHR12645">
    <property type="entry name" value="ALR/ERV"/>
    <property type="match status" value="1"/>
</dbReference>
<dbReference type="VEuPathDB" id="TriTrypDB:TcIL3000_9_2060"/>
<dbReference type="Pfam" id="PF04777">
    <property type="entry name" value="Evr1_Alr"/>
    <property type="match status" value="1"/>
</dbReference>
<dbReference type="InterPro" id="IPR036774">
    <property type="entry name" value="ERV/ALR_sulphydryl_oxid_sf"/>
</dbReference>
<comment type="catalytic activity">
    <reaction evidence="6">
        <text>2 R'C(R)SH + O2 = R'C(R)S-S(R)CR' + H2O2</text>
        <dbReference type="Rhea" id="RHEA:17357"/>
        <dbReference type="ChEBI" id="CHEBI:15379"/>
        <dbReference type="ChEBI" id="CHEBI:16240"/>
        <dbReference type="ChEBI" id="CHEBI:16520"/>
        <dbReference type="ChEBI" id="CHEBI:17412"/>
        <dbReference type="EC" id="1.8.3.2"/>
    </reaction>
</comment>
<evidence type="ECO:0000259" key="8">
    <source>
        <dbReference type="PROSITE" id="PS51324"/>
    </source>
</evidence>
<evidence type="ECO:0000313" key="9">
    <source>
        <dbReference type="EMBL" id="CCC92809.1"/>
    </source>
</evidence>
<feature type="compositionally biased region" description="Low complexity" evidence="7">
    <location>
        <begin position="169"/>
        <end position="185"/>
    </location>
</feature>
<evidence type="ECO:0000256" key="4">
    <source>
        <dbReference type="ARBA" id="ARBA00023002"/>
    </source>
</evidence>
<keyword evidence="5" id="KW-1015">Disulfide bond</keyword>
<dbReference type="GO" id="GO:0050660">
    <property type="term" value="F:flavin adenine dinucleotide binding"/>
    <property type="evidence" value="ECO:0007669"/>
    <property type="project" value="TreeGrafter"/>
</dbReference>
<gene>
    <name evidence="9" type="ORF">TCIL3000_9_2060</name>
</gene>
<dbReference type="PROSITE" id="PS51324">
    <property type="entry name" value="ERV_ALR"/>
    <property type="match status" value="1"/>
</dbReference>
<dbReference type="PANTHER" id="PTHR12645:SF0">
    <property type="entry name" value="FAD-LINKED SULFHYDRYL OXIDASE ALR"/>
    <property type="match status" value="1"/>
</dbReference>
<evidence type="ECO:0000256" key="6">
    <source>
        <dbReference type="RuleBase" id="RU371123"/>
    </source>
</evidence>
<name>G0UTU5_TRYCI</name>
<dbReference type="InterPro" id="IPR039799">
    <property type="entry name" value="ALR/ERV"/>
</dbReference>
<reference evidence="9" key="1">
    <citation type="journal article" date="2012" name="Proc. Natl. Acad. Sci. U.S.A.">
        <title>Antigenic diversity is generated by distinct evolutionary mechanisms in African trypanosome species.</title>
        <authorList>
            <person name="Jackson A.P."/>
            <person name="Berry A."/>
            <person name="Aslett M."/>
            <person name="Allison H.C."/>
            <person name="Burton P."/>
            <person name="Vavrova-Anderson J."/>
            <person name="Brown R."/>
            <person name="Browne H."/>
            <person name="Corton N."/>
            <person name="Hauser H."/>
            <person name="Gamble J."/>
            <person name="Gilderthorp R."/>
            <person name="Marcello L."/>
            <person name="McQuillan J."/>
            <person name="Otto T.D."/>
            <person name="Quail M.A."/>
            <person name="Sanders M.J."/>
            <person name="van Tonder A."/>
            <person name="Ginger M.L."/>
            <person name="Field M.C."/>
            <person name="Barry J.D."/>
            <person name="Hertz-Fowler C."/>
            <person name="Berriman M."/>
        </authorList>
    </citation>
    <scope>NUCLEOTIDE SEQUENCE</scope>
    <source>
        <strain evidence="9">IL3000</strain>
    </source>
</reference>
<evidence type="ECO:0000256" key="2">
    <source>
        <dbReference type="ARBA" id="ARBA00022630"/>
    </source>
</evidence>
<feature type="region of interest" description="Disordered" evidence="7">
    <location>
        <begin position="138"/>
        <end position="190"/>
    </location>
</feature>
<dbReference type="AlphaFoldDB" id="G0UTU5"/>
<protein>
    <recommendedName>
        <fullName evidence="6">Sulfhydryl oxidase</fullName>
        <ecNumber evidence="6">1.8.3.2</ecNumber>
    </recommendedName>
</protein>
<evidence type="ECO:0000256" key="1">
    <source>
        <dbReference type="ARBA" id="ARBA00001974"/>
    </source>
</evidence>
<dbReference type="SUPFAM" id="SSF69000">
    <property type="entry name" value="FAD-dependent thiol oxidase"/>
    <property type="match status" value="1"/>
</dbReference>
<organism evidence="9">
    <name type="scientific">Trypanosoma congolense (strain IL3000)</name>
    <dbReference type="NCBI Taxonomy" id="1068625"/>
    <lineage>
        <taxon>Eukaryota</taxon>
        <taxon>Discoba</taxon>
        <taxon>Euglenozoa</taxon>
        <taxon>Kinetoplastea</taxon>
        <taxon>Metakinetoplastina</taxon>
        <taxon>Trypanosomatida</taxon>
        <taxon>Trypanosomatidae</taxon>
        <taxon>Trypanosoma</taxon>
        <taxon>Nannomonas</taxon>
    </lineage>
</organism>
<dbReference type="GO" id="GO:0005739">
    <property type="term" value="C:mitochondrion"/>
    <property type="evidence" value="ECO:0007669"/>
    <property type="project" value="TreeGrafter"/>
</dbReference>
<dbReference type="InterPro" id="IPR017905">
    <property type="entry name" value="ERV/ALR_sulphydryl_oxidase"/>
</dbReference>